<reference evidence="2" key="1">
    <citation type="journal article" date="2014" name="Microb. Cell Fact.">
        <title>Exploiting Issatchenkia orientalis SD108 for succinic acid production.</title>
        <authorList>
            <person name="Xiao H."/>
            <person name="Shao Z."/>
            <person name="Jiang Y."/>
            <person name="Dole S."/>
            <person name="Zhao H."/>
        </authorList>
    </citation>
    <scope>NUCLEOTIDE SEQUENCE [LARGE SCALE GENOMIC DNA]</scope>
    <source>
        <strain evidence="2">SD108</strain>
    </source>
</reference>
<gene>
    <name evidence="1" type="ORF">JL09_g4936</name>
</gene>
<dbReference type="AlphaFoldDB" id="A0A099NVE9"/>
<name>A0A099NVE9_PICKU</name>
<proteinExistence type="predicted"/>
<dbReference type="Proteomes" id="UP000029867">
    <property type="component" value="Unassembled WGS sequence"/>
</dbReference>
<protein>
    <submittedName>
        <fullName evidence="1">Uncharacterized protein</fullName>
    </submittedName>
</protein>
<organism evidence="1 2">
    <name type="scientific">Pichia kudriavzevii</name>
    <name type="common">Yeast</name>
    <name type="synonym">Issatchenkia orientalis</name>
    <dbReference type="NCBI Taxonomy" id="4909"/>
    <lineage>
        <taxon>Eukaryota</taxon>
        <taxon>Fungi</taxon>
        <taxon>Dikarya</taxon>
        <taxon>Ascomycota</taxon>
        <taxon>Saccharomycotina</taxon>
        <taxon>Pichiomycetes</taxon>
        <taxon>Pichiales</taxon>
        <taxon>Pichiaceae</taxon>
        <taxon>Pichia</taxon>
    </lineage>
</organism>
<accession>A0A099NVE9</accession>
<feature type="non-terminal residue" evidence="1">
    <location>
        <position position="63"/>
    </location>
</feature>
<dbReference type="EMBL" id="JQFK01000251">
    <property type="protein sequence ID" value="KGK35914.1"/>
    <property type="molecule type" value="Genomic_DNA"/>
</dbReference>
<dbReference type="HOGENOM" id="CLU_2892022_0_0_1"/>
<evidence type="ECO:0000313" key="1">
    <source>
        <dbReference type="EMBL" id="KGK35914.1"/>
    </source>
</evidence>
<evidence type="ECO:0000313" key="2">
    <source>
        <dbReference type="Proteomes" id="UP000029867"/>
    </source>
</evidence>
<comment type="caution">
    <text evidence="1">The sequence shown here is derived from an EMBL/GenBank/DDBJ whole genome shotgun (WGS) entry which is preliminary data.</text>
</comment>
<sequence length="63" mass="6990">MAAKTETVQGHNNETLEVVNDIPIDKQIEELIRSHKELSITRSSIVKFNYTGGADPEGLKILP</sequence>